<comment type="caution">
    <text evidence="1">The sequence shown here is derived from an EMBL/GenBank/DDBJ whole genome shotgun (WGS) entry which is preliminary data.</text>
</comment>
<dbReference type="Proteomes" id="UP000631653">
    <property type="component" value="Unassembled WGS sequence"/>
</dbReference>
<evidence type="ECO:0000313" key="2">
    <source>
        <dbReference type="Proteomes" id="UP000631653"/>
    </source>
</evidence>
<dbReference type="Pfam" id="PF12098">
    <property type="entry name" value="DUF3574"/>
    <property type="match status" value="1"/>
</dbReference>
<keyword evidence="2" id="KW-1185">Reference proteome</keyword>
<dbReference type="EMBL" id="WOSY01000001">
    <property type="protein sequence ID" value="NHN87338.1"/>
    <property type="molecule type" value="Genomic_DNA"/>
</dbReference>
<sequence length="145" mass="15723">MKRGAAFAVAGLLELVLSGCQTVPPSPALPASCAALAAKASVQITLMFGLTTPEHQAIREQDWQDFLQRDVSSRFPMGLTVLSGEGKWRPDEASPTESEPSRLVWIVTADTPDLPVRIGAIRRAYRTRFHQQSVGVSLTRACSAF</sequence>
<protein>
    <submittedName>
        <fullName evidence="1">DUF3574 domain-containing protein</fullName>
    </submittedName>
</protein>
<gene>
    <name evidence="1" type="ORF">GOB81_01625</name>
</gene>
<reference evidence="1 2" key="1">
    <citation type="journal article" date="2020" name="Int. J. Syst. Evol. Microbiol.">
        <title>Novel acetic acid bacteria from cider fermentations: Acetobacter conturbans sp. nov. and Acetobacter fallax sp. nov.</title>
        <authorList>
            <person name="Sombolestani A.S."/>
            <person name="Cleenwerck I."/>
            <person name="Cnockaert M."/>
            <person name="Borremans W."/>
            <person name="Wieme A.D."/>
            <person name="De Vuyst L."/>
            <person name="Vandamme P."/>
        </authorList>
    </citation>
    <scope>NUCLEOTIDE SEQUENCE [LARGE SCALE GENOMIC DNA]</scope>
    <source>
        <strain evidence="1 2">LMG 1627</strain>
    </source>
</reference>
<proteinExistence type="predicted"/>
<organism evidence="1 2">
    <name type="scientific">Acetobacter conturbans</name>
    <dbReference type="NCBI Taxonomy" id="1737472"/>
    <lineage>
        <taxon>Bacteria</taxon>
        <taxon>Pseudomonadati</taxon>
        <taxon>Pseudomonadota</taxon>
        <taxon>Alphaproteobacteria</taxon>
        <taxon>Acetobacterales</taxon>
        <taxon>Acetobacteraceae</taxon>
        <taxon>Acetobacter</taxon>
    </lineage>
</organism>
<evidence type="ECO:0000313" key="1">
    <source>
        <dbReference type="EMBL" id="NHN87338.1"/>
    </source>
</evidence>
<dbReference type="InterPro" id="IPR021957">
    <property type="entry name" value="DUF3574"/>
</dbReference>
<accession>A0ABX0JV04</accession>
<name>A0ABX0JV04_9PROT</name>